<evidence type="ECO:0000256" key="3">
    <source>
        <dbReference type="ARBA" id="ARBA00022840"/>
    </source>
</evidence>
<dbReference type="Gene3D" id="2.30.30.100">
    <property type="match status" value="1"/>
</dbReference>
<dbReference type="InterPro" id="IPR004143">
    <property type="entry name" value="BPL_LPL_catalytic"/>
</dbReference>
<dbReference type="Pfam" id="PF03099">
    <property type="entry name" value="BPL_LplA_LipB"/>
    <property type="match status" value="1"/>
</dbReference>
<evidence type="ECO:0000259" key="7">
    <source>
        <dbReference type="PROSITE" id="PS51733"/>
    </source>
</evidence>
<keyword evidence="6" id="KW-0805">Transcription regulation</keyword>
<dbReference type="KEGG" id="njp:NEJAP_3432"/>
<evidence type="ECO:0000256" key="5">
    <source>
        <dbReference type="ARBA" id="ARBA00047846"/>
    </source>
</evidence>
<dbReference type="RefSeq" id="WP_201348452.1">
    <property type="nucleotide sequence ID" value="NZ_AP014546.1"/>
</dbReference>
<keyword evidence="3 6" id="KW-0067">ATP-binding</keyword>
<dbReference type="PANTHER" id="PTHR12835">
    <property type="entry name" value="BIOTIN PROTEIN LIGASE"/>
    <property type="match status" value="1"/>
</dbReference>
<keyword evidence="6" id="KW-0678">Repressor</keyword>
<accession>A0A7R6PVL6</accession>
<dbReference type="GO" id="GO:0006355">
    <property type="term" value="P:regulation of DNA-templated transcription"/>
    <property type="evidence" value="ECO:0007669"/>
    <property type="project" value="UniProtKB-UniRule"/>
</dbReference>
<keyword evidence="2 6" id="KW-0547">Nucleotide-binding</keyword>
<evidence type="ECO:0000256" key="2">
    <source>
        <dbReference type="ARBA" id="ARBA00022741"/>
    </source>
</evidence>
<dbReference type="Pfam" id="PF08279">
    <property type="entry name" value="HTH_11"/>
    <property type="match status" value="1"/>
</dbReference>
<comment type="function">
    <text evidence="6">Acts both as a biotin--[acetyl-CoA-carboxylase] ligase and a biotin-operon repressor. In the presence of ATP, BirA activates biotin to form the BirA-biotinyl-5'-adenylate (BirA-bio-5'-AMP or holoBirA) complex. HoloBirA can either transfer the biotinyl moiety to the biotin carboxyl carrier protein (BCCP) subunit of acetyl-CoA carboxylase, or bind to the biotin operator site and inhibit transcription of the operon.</text>
</comment>
<name>A0A7R6PVL6_9GAMM</name>
<keyword evidence="1 6" id="KW-0436">Ligase</keyword>
<dbReference type="InterPro" id="IPR036388">
    <property type="entry name" value="WH-like_DNA-bd_sf"/>
</dbReference>
<dbReference type="InterPro" id="IPR030855">
    <property type="entry name" value="Bifunct_BirA"/>
</dbReference>
<feature type="binding site" evidence="6">
    <location>
        <begin position="91"/>
        <end position="93"/>
    </location>
    <ligand>
        <name>biotin</name>
        <dbReference type="ChEBI" id="CHEBI:57586"/>
    </ligand>
</feature>
<keyword evidence="4 6" id="KW-0092">Biotin</keyword>
<dbReference type="InterPro" id="IPR004408">
    <property type="entry name" value="Biotin_CoA_COase_ligase"/>
</dbReference>
<dbReference type="SUPFAM" id="SSF55681">
    <property type="entry name" value="Class II aaRS and biotin synthetases"/>
    <property type="match status" value="1"/>
</dbReference>
<dbReference type="Proteomes" id="UP000595332">
    <property type="component" value="Chromosome"/>
</dbReference>
<dbReference type="SUPFAM" id="SSF50037">
    <property type="entry name" value="C-terminal domain of transcriptional repressors"/>
    <property type="match status" value="1"/>
</dbReference>
<dbReference type="EC" id="6.3.4.15" evidence="6"/>
<dbReference type="EMBL" id="AP014546">
    <property type="protein sequence ID" value="BBB31370.1"/>
    <property type="molecule type" value="Genomic_DNA"/>
</dbReference>
<evidence type="ECO:0000256" key="4">
    <source>
        <dbReference type="ARBA" id="ARBA00023267"/>
    </source>
</evidence>
<protein>
    <recommendedName>
        <fullName evidence="6">Bifunctional ligase/repressor BirA</fullName>
    </recommendedName>
    <alternativeName>
        <fullName evidence="6">Biotin operon repressor</fullName>
    </alternativeName>
    <alternativeName>
        <fullName evidence="6">Biotin--[acetyl-CoA-carboxylase] ligase</fullName>
        <ecNumber evidence="6">6.3.4.15</ecNumber>
    </alternativeName>
    <alternativeName>
        <fullName evidence="6">Biotin--protein ligase</fullName>
    </alternativeName>
    <alternativeName>
        <fullName evidence="6">Biotin-[acetyl-CoA carboxylase] synthetase</fullName>
    </alternativeName>
</protein>
<comment type="similarity">
    <text evidence="6">Belongs to the biotin--protein ligase family.</text>
</comment>
<evidence type="ECO:0000313" key="9">
    <source>
        <dbReference type="Proteomes" id="UP000595332"/>
    </source>
</evidence>
<dbReference type="Gene3D" id="1.10.10.10">
    <property type="entry name" value="Winged helix-like DNA-binding domain superfamily/Winged helix DNA-binding domain"/>
    <property type="match status" value="1"/>
</dbReference>
<dbReference type="InterPro" id="IPR013196">
    <property type="entry name" value="HTH_11"/>
</dbReference>
<dbReference type="PANTHER" id="PTHR12835:SF5">
    <property type="entry name" value="BIOTIN--PROTEIN LIGASE"/>
    <property type="match status" value="1"/>
</dbReference>
<dbReference type="InterPro" id="IPR003142">
    <property type="entry name" value="BPL_C"/>
</dbReference>
<dbReference type="PROSITE" id="PS51733">
    <property type="entry name" value="BPL_LPL_CATALYTIC"/>
    <property type="match status" value="1"/>
</dbReference>
<comment type="caution">
    <text evidence="6">Lacks conserved residue(s) required for the propagation of feature annotation.</text>
</comment>
<reference evidence="8 9" key="1">
    <citation type="journal article" date="2008" name="Int. J. Syst. Evol. Microbiol.">
        <title>Neptunomonas japonica sp. nov., an Osedax japonicus symbiont-like bacterium isolated from sediment adjacent to sperm whale carcasses off Kagoshima, Japan.</title>
        <authorList>
            <person name="Miyazaki M."/>
            <person name="Nogi Y."/>
            <person name="Fujiwara Y."/>
            <person name="Kawato M."/>
            <person name="Kubokawa K."/>
            <person name="Horikoshi K."/>
        </authorList>
    </citation>
    <scope>NUCLEOTIDE SEQUENCE [LARGE SCALE GENOMIC DNA]</scope>
    <source>
        <strain evidence="8 9">JAMM 1380</strain>
    </source>
</reference>
<keyword evidence="6" id="KW-0238">DNA-binding</keyword>
<dbReference type="InterPro" id="IPR008988">
    <property type="entry name" value="Transcriptional_repressor_C"/>
</dbReference>
<feature type="binding site" evidence="6">
    <location>
        <position position="187"/>
    </location>
    <ligand>
        <name>biotin</name>
        <dbReference type="ChEBI" id="CHEBI:57586"/>
    </ligand>
</feature>
<dbReference type="Gene3D" id="3.30.930.10">
    <property type="entry name" value="Bira Bifunctional Protein, Domain 2"/>
    <property type="match status" value="1"/>
</dbReference>
<dbReference type="AlphaFoldDB" id="A0A7R6PVL6"/>
<dbReference type="GO" id="GO:0004077">
    <property type="term" value="F:biotin--[biotin carboxyl-carrier protein] ligase activity"/>
    <property type="evidence" value="ECO:0007669"/>
    <property type="project" value="UniProtKB-UniRule"/>
</dbReference>
<dbReference type="CDD" id="cd16442">
    <property type="entry name" value="BPL"/>
    <property type="match status" value="1"/>
</dbReference>
<dbReference type="GO" id="GO:0005737">
    <property type="term" value="C:cytoplasm"/>
    <property type="evidence" value="ECO:0007669"/>
    <property type="project" value="TreeGrafter"/>
</dbReference>
<dbReference type="InterPro" id="IPR045864">
    <property type="entry name" value="aa-tRNA-synth_II/BPL/LPL"/>
</dbReference>
<evidence type="ECO:0000256" key="1">
    <source>
        <dbReference type="ARBA" id="ARBA00022598"/>
    </source>
</evidence>
<dbReference type="InterPro" id="IPR036390">
    <property type="entry name" value="WH_DNA-bd_sf"/>
</dbReference>
<comment type="catalytic activity">
    <reaction evidence="5 6">
        <text>biotin + L-lysyl-[protein] + ATP = N(6)-biotinyl-L-lysyl-[protein] + AMP + diphosphate + H(+)</text>
        <dbReference type="Rhea" id="RHEA:11756"/>
        <dbReference type="Rhea" id="RHEA-COMP:9752"/>
        <dbReference type="Rhea" id="RHEA-COMP:10505"/>
        <dbReference type="ChEBI" id="CHEBI:15378"/>
        <dbReference type="ChEBI" id="CHEBI:29969"/>
        <dbReference type="ChEBI" id="CHEBI:30616"/>
        <dbReference type="ChEBI" id="CHEBI:33019"/>
        <dbReference type="ChEBI" id="CHEBI:57586"/>
        <dbReference type="ChEBI" id="CHEBI:83144"/>
        <dbReference type="ChEBI" id="CHEBI:456215"/>
        <dbReference type="EC" id="6.3.4.15"/>
    </reaction>
</comment>
<dbReference type="NCBIfam" id="TIGR00121">
    <property type="entry name" value="birA_ligase"/>
    <property type="match status" value="1"/>
</dbReference>
<gene>
    <name evidence="6 8" type="primary">birA</name>
    <name evidence="8" type="ORF">NEJAP_3432</name>
</gene>
<dbReference type="HAMAP" id="MF_00978">
    <property type="entry name" value="Bifunct_BirA"/>
    <property type="match status" value="1"/>
</dbReference>
<feature type="domain" description="BPL/LPL catalytic" evidence="7">
    <location>
        <begin position="68"/>
        <end position="259"/>
    </location>
</feature>
<proteinExistence type="inferred from homology"/>
<evidence type="ECO:0000256" key="6">
    <source>
        <dbReference type="HAMAP-Rule" id="MF_00978"/>
    </source>
</evidence>
<organism evidence="8 9">
    <name type="scientific">Neptunomonas japonica JAMM 1380</name>
    <dbReference type="NCBI Taxonomy" id="1441457"/>
    <lineage>
        <taxon>Bacteria</taxon>
        <taxon>Pseudomonadati</taxon>
        <taxon>Pseudomonadota</taxon>
        <taxon>Gammaproteobacteria</taxon>
        <taxon>Oceanospirillales</taxon>
        <taxon>Oceanospirillaceae</taxon>
        <taxon>Neptunomonas</taxon>
    </lineage>
</organism>
<dbReference type="Pfam" id="PF02237">
    <property type="entry name" value="BPL_C"/>
    <property type="match status" value="1"/>
</dbReference>
<keyword evidence="6" id="KW-0804">Transcription</keyword>
<dbReference type="NCBIfam" id="NF008848">
    <property type="entry name" value="PRK11886.1-3"/>
    <property type="match status" value="1"/>
</dbReference>
<keyword evidence="9" id="KW-1185">Reference proteome</keyword>
<dbReference type="GO" id="GO:0005524">
    <property type="term" value="F:ATP binding"/>
    <property type="evidence" value="ECO:0007669"/>
    <property type="project" value="UniProtKB-UniRule"/>
</dbReference>
<dbReference type="SUPFAM" id="SSF46785">
    <property type="entry name" value="Winged helix' DNA-binding domain"/>
    <property type="match status" value="1"/>
</dbReference>
<feature type="DNA-binding region" description="H-T-H motif" evidence="6">
    <location>
        <begin position="18"/>
        <end position="37"/>
    </location>
</feature>
<sequence>MIDDRLLAILSNGEFHSGQELGDVLGVSRSAIWKQMKELEQLGVDVYSIRGRGYRVPGGLDLLCEKEIVTGCSEYASRRLTTISLERVVDSTNMMAMREVHQQGVVSGRLYLAEYQTGGKGRRGRTWVSPFAKNLYFSLVWRFTQGAAALEGLSLVVGLALVKALGCLGVKEVRVKWPNDLLVNSKKLAGILLEMHGDASGECQVVIGVGVNVAMPDHAQESIDQPWTDLHKLCGGGISRNTLMSQVLNHLVPELERFSEHGFSVFRDEWQKIHAYQNETIRLLLGSKEVVGECLGVDEHGALIVEHAAGVEHFHAGEISVRPYHAS</sequence>
<dbReference type="GO" id="GO:0003677">
    <property type="term" value="F:DNA binding"/>
    <property type="evidence" value="ECO:0007669"/>
    <property type="project" value="UniProtKB-UniRule"/>
</dbReference>
<dbReference type="NCBIfam" id="NF008847">
    <property type="entry name" value="PRK11886.1-2"/>
    <property type="match status" value="1"/>
</dbReference>
<feature type="binding site" evidence="6">
    <location>
        <position position="116"/>
    </location>
    <ligand>
        <name>biotin</name>
        <dbReference type="ChEBI" id="CHEBI:57586"/>
    </ligand>
</feature>
<evidence type="ECO:0000313" key="8">
    <source>
        <dbReference type="EMBL" id="BBB31370.1"/>
    </source>
</evidence>